<dbReference type="Proteomes" id="UP000007703">
    <property type="component" value="Unassembled WGS sequence"/>
</dbReference>
<organism evidence="2 3">
    <name type="scientific">Clavispora lusitaniae (strain ATCC 42720)</name>
    <name type="common">Yeast</name>
    <name type="synonym">Candida lusitaniae</name>
    <dbReference type="NCBI Taxonomy" id="306902"/>
    <lineage>
        <taxon>Eukaryota</taxon>
        <taxon>Fungi</taxon>
        <taxon>Dikarya</taxon>
        <taxon>Ascomycota</taxon>
        <taxon>Saccharomycotina</taxon>
        <taxon>Pichiomycetes</taxon>
        <taxon>Metschnikowiaceae</taxon>
        <taxon>Clavispora</taxon>
    </lineage>
</organism>
<gene>
    <name evidence="2" type="ORF">CLUG_05407</name>
</gene>
<evidence type="ECO:0008006" key="4">
    <source>
        <dbReference type="Google" id="ProtNLM"/>
    </source>
</evidence>
<sequence>MCQWSSSVTAALSCACTSTVSSVGVSSASEKSLGPQSWVGRVVNGRRASDPGVFVGVSRNVRDELSRGQGQEPLDADIRGSETVLRQVVVCDGVGDDRRKLSVHKLKHFLERLIFACQFGEFQKRCGGGRFGFFVFSDFWRRRVVELLVEFFVELSFFVGHGGGGRKESRMSLRLKWSRVLSAGNNKRDLF</sequence>
<evidence type="ECO:0000313" key="3">
    <source>
        <dbReference type="Proteomes" id="UP000007703"/>
    </source>
</evidence>
<keyword evidence="1" id="KW-0732">Signal</keyword>
<feature type="chain" id="PRO_5002944612" description="Secreted protein" evidence="1">
    <location>
        <begin position="23"/>
        <end position="191"/>
    </location>
</feature>
<dbReference type="EMBL" id="CH408082">
    <property type="protein sequence ID" value="EEQ41278.1"/>
    <property type="molecule type" value="Genomic_DNA"/>
</dbReference>
<evidence type="ECO:0000256" key="1">
    <source>
        <dbReference type="SAM" id="SignalP"/>
    </source>
</evidence>
<accession>C4YAU2</accession>
<reference evidence="2 3" key="1">
    <citation type="journal article" date="2009" name="Nature">
        <title>Evolution of pathogenicity and sexual reproduction in eight Candida genomes.</title>
        <authorList>
            <person name="Butler G."/>
            <person name="Rasmussen M.D."/>
            <person name="Lin M.F."/>
            <person name="Santos M.A."/>
            <person name="Sakthikumar S."/>
            <person name="Munro C.A."/>
            <person name="Rheinbay E."/>
            <person name="Grabherr M."/>
            <person name="Forche A."/>
            <person name="Reedy J.L."/>
            <person name="Agrafioti I."/>
            <person name="Arnaud M.B."/>
            <person name="Bates S."/>
            <person name="Brown A.J."/>
            <person name="Brunke S."/>
            <person name="Costanzo M.C."/>
            <person name="Fitzpatrick D.A."/>
            <person name="de Groot P.W."/>
            <person name="Harris D."/>
            <person name="Hoyer L.L."/>
            <person name="Hube B."/>
            <person name="Klis F.M."/>
            <person name="Kodira C."/>
            <person name="Lennard N."/>
            <person name="Logue M.E."/>
            <person name="Martin R."/>
            <person name="Neiman A.M."/>
            <person name="Nikolaou E."/>
            <person name="Quail M.A."/>
            <person name="Quinn J."/>
            <person name="Santos M.C."/>
            <person name="Schmitzberger F.F."/>
            <person name="Sherlock G."/>
            <person name="Shah P."/>
            <person name="Silverstein K.A."/>
            <person name="Skrzypek M.S."/>
            <person name="Soll D."/>
            <person name="Staggs R."/>
            <person name="Stansfield I."/>
            <person name="Stumpf M.P."/>
            <person name="Sudbery P.E."/>
            <person name="Srikantha T."/>
            <person name="Zeng Q."/>
            <person name="Berman J."/>
            <person name="Berriman M."/>
            <person name="Heitman J."/>
            <person name="Gow N.A."/>
            <person name="Lorenz M.C."/>
            <person name="Birren B.W."/>
            <person name="Kellis M."/>
            <person name="Cuomo C.A."/>
        </authorList>
    </citation>
    <scope>NUCLEOTIDE SEQUENCE [LARGE SCALE GENOMIC DNA]</scope>
    <source>
        <strain evidence="2 3">ATCC 42720</strain>
    </source>
</reference>
<dbReference type="VEuPathDB" id="FungiDB:CLUG_05407"/>
<dbReference type="HOGENOM" id="CLU_1421290_0_0_1"/>
<dbReference type="KEGG" id="clu:CLUG_05407"/>
<name>C4YAU2_CLAL4</name>
<evidence type="ECO:0000313" key="2">
    <source>
        <dbReference type="EMBL" id="EEQ41278.1"/>
    </source>
</evidence>
<dbReference type="AlphaFoldDB" id="C4YAU2"/>
<protein>
    <recommendedName>
        <fullName evidence="4">Secreted protein</fullName>
    </recommendedName>
</protein>
<proteinExistence type="predicted"/>
<dbReference type="InParanoid" id="C4YAU2"/>
<feature type="signal peptide" evidence="1">
    <location>
        <begin position="1"/>
        <end position="22"/>
    </location>
</feature>